<accession>E3QE44</accession>
<keyword evidence="2" id="KW-1185">Reference proteome</keyword>
<dbReference type="GeneID" id="24409641"/>
<dbReference type="EMBL" id="GG697343">
    <property type="protein sequence ID" value="EFQ29132.1"/>
    <property type="molecule type" value="Genomic_DNA"/>
</dbReference>
<dbReference type="AlphaFoldDB" id="E3QE44"/>
<proteinExistence type="predicted"/>
<gene>
    <name evidence="1" type="ORF">GLRG_04276</name>
</gene>
<evidence type="ECO:0000313" key="1">
    <source>
        <dbReference type="EMBL" id="EFQ29132.1"/>
    </source>
</evidence>
<organism evidence="2">
    <name type="scientific">Colletotrichum graminicola (strain M1.001 / M2 / FGSC 10212)</name>
    <name type="common">Maize anthracnose fungus</name>
    <name type="synonym">Glomerella graminicola</name>
    <dbReference type="NCBI Taxonomy" id="645133"/>
    <lineage>
        <taxon>Eukaryota</taxon>
        <taxon>Fungi</taxon>
        <taxon>Dikarya</taxon>
        <taxon>Ascomycota</taxon>
        <taxon>Pezizomycotina</taxon>
        <taxon>Sordariomycetes</taxon>
        <taxon>Hypocreomycetidae</taxon>
        <taxon>Glomerellales</taxon>
        <taxon>Glomerellaceae</taxon>
        <taxon>Colletotrichum</taxon>
        <taxon>Colletotrichum graminicola species complex</taxon>
    </lineage>
</organism>
<sequence length="66" mass="6950">MAAGTKQKGREQASRDKTTLAMGSFLRVAALKWLDGSSGHGLAGTGRVLLRYLRGRCGSVLGDVTD</sequence>
<protein>
    <submittedName>
        <fullName evidence="1">Uncharacterized protein</fullName>
    </submittedName>
</protein>
<dbReference type="HOGENOM" id="CLU_2831061_0_0_1"/>
<reference evidence="2" key="1">
    <citation type="journal article" date="2012" name="Nat. Genet.">
        <title>Lifestyle transitions in plant pathogenic Colletotrichum fungi deciphered by genome and transcriptome analyses.</title>
        <authorList>
            <person name="O'Connell R.J."/>
            <person name="Thon M.R."/>
            <person name="Hacquard S."/>
            <person name="Amyotte S.G."/>
            <person name="Kleemann J."/>
            <person name="Torres M.F."/>
            <person name="Damm U."/>
            <person name="Buiate E.A."/>
            <person name="Epstein L."/>
            <person name="Alkan N."/>
            <person name="Altmueller J."/>
            <person name="Alvarado-Balderrama L."/>
            <person name="Bauser C.A."/>
            <person name="Becker C."/>
            <person name="Birren B.W."/>
            <person name="Chen Z."/>
            <person name="Choi J."/>
            <person name="Crouch J.A."/>
            <person name="Duvick J.P."/>
            <person name="Farman M.A."/>
            <person name="Gan P."/>
            <person name="Heiman D."/>
            <person name="Henrissat B."/>
            <person name="Howard R.J."/>
            <person name="Kabbage M."/>
            <person name="Koch C."/>
            <person name="Kracher B."/>
            <person name="Kubo Y."/>
            <person name="Law A.D."/>
            <person name="Lebrun M.-H."/>
            <person name="Lee Y.-H."/>
            <person name="Miyara I."/>
            <person name="Moore N."/>
            <person name="Neumann U."/>
            <person name="Nordstroem K."/>
            <person name="Panaccione D.G."/>
            <person name="Panstruga R."/>
            <person name="Place M."/>
            <person name="Proctor R.H."/>
            <person name="Prusky D."/>
            <person name="Rech G."/>
            <person name="Reinhardt R."/>
            <person name="Rollins J.A."/>
            <person name="Rounsley S."/>
            <person name="Schardl C.L."/>
            <person name="Schwartz D.C."/>
            <person name="Shenoy N."/>
            <person name="Shirasu K."/>
            <person name="Sikhakolli U.R."/>
            <person name="Stueber K."/>
            <person name="Sukno S.A."/>
            <person name="Sweigard J.A."/>
            <person name="Takano Y."/>
            <person name="Takahara H."/>
            <person name="Trail F."/>
            <person name="van der Does H.C."/>
            <person name="Voll L.M."/>
            <person name="Will I."/>
            <person name="Young S."/>
            <person name="Zeng Q."/>
            <person name="Zhang J."/>
            <person name="Zhou S."/>
            <person name="Dickman M.B."/>
            <person name="Schulze-Lefert P."/>
            <person name="Ver Loren van Themaat E."/>
            <person name="Ma L.-J."/>
            <person name="Vaillancourt L.J."/>
        </authorList>
    </citation>
    <scope>NUCLEOTIDE SEQUENCE [LARGE SCALE GENOMIC DNA]</scope>
    <source>
        <strain evidence="2">M1.001 / M2 / FGSC 10212</strain>
    </source>
</reference>
<evidence type="ECO:0000313" key="2">
    <source>
        <dbReference type="Proteomes" id="UP000008782"/>
    </source>
</evidence>
<name>E3QE44_COLGM</name>
<dbReference type="Proteomes" id="UP000008782">
    <property type="component" value="Unassembled WGS sequence"/>
</dbReference>
<dbReference type="RefSeq" id="XP_008093152.1">
    <property type="nucleotide sequence ID" value="XM_008094961.1"/>
</dbReference>
<dbReference type="VEuPathDB" id="FungiDB:GLRG_04276"/>